<dbReference type="InterPro" id="IPR011708">
    <property type="entry name" value="DNA_pol3_alpha_NTPase_dom"/>
</dbReference>
<evidence type="ECO:0000256" key="6">
    <source>
        <dbReference type="ARBA" id="ARBA00022705"/>
    </source>
</evidence>
<comment type="subcellular location">
    <subcellularLocation>
        <location evidence="2 13">Cytoplasm</location>
    </subcellularLocation>
</comment>
<dbReference type="Gene3D" id="6.10.140.1510">
    <property type="match status" value="1"/>
</dbReference>
<keyword evidence="9 13" id="KW-0269">Exonuclease</keyword>
<dbReference type="SUPFAM" id="SSF160975">
    <property type="entry name" value="AF1531-like"/>
    <property type="match status" value="1"/>
</dbReference>
<dbReference type="Gene3D" id="3.30.420.10">
    <property type="entry name" value="Ribonuclease H-like superfamily/Ribonuclease H"/>
    <property type="match status" value="1"/>
</dbReference>
<sequence length="1464" mass="166061">MDFHEAFNNLVINEELERAYNEISVEKVVVSKTRGEITVIIKGLSPLKRSHIVSMQSALKGQIFTSKEQTVIIEERYDLSDYLVKNIFEKNKPSILEELNEQGRIYYNILNKSKIDFDDTAIYIENEDNFIIREKLKEISAWLELIFLKRYNKEVSIHLKFREISEKEKEEKDSFTIEEILATRPQAEQTSKPKANNKPMSEDKGKKAFSAPSGFKKKSIPLDPSVIYGKNFDGASVLLKDITEEQRSLIVRGRILKLDERETKTGRFIISIVITDFTDSITCKIWASPEEKGELKKRLSPGAFIKISADVQMDPFDNELTLSKVEGIKETEDFTVKRIDKSEKKRVELHLHTNMSEMDAVIDPGTLLKTLSAWGHKAVAITDHGVVQGFTNALHAKDKLKMNDFKLIYGVEGYVVDDVSPAVRMDKGQKFTDPAVVFDIETTGFGPKNCRIIEIGAVKVEDGKIVSKFSAFVNPKQSIPEEITKLTSITQEMVINEPEIDIVLPKFLEFCKGCFLVAHNASFDTSFIFENMERLGLKGEFTIADTVTMSRVLLPGLKNYKLDTVAERLGIVLEHHHRAVDDAGCTAEIYIKLCELANERFGNSLLSNFNTKEGFDTETIKKMGTSHIIILAKNDIGRINLYKLVSLSHLTYFQRRPRIPKSLLMKHREGLILGSACEAGELYQAVLRRHGEDEIEALAKFYDYFEIQPLANNSFMIENDRVPDITDKEDLREINRKIVSLGEKYNKPVVATCDAHFLNPEDEIYRKYLLWSKGMKDADRPLPLYLRTTEEMLEEFSYLGKDKAEEVVITNTNLIADMIEIISPVRPDKCAPVIENSDEELRRICYDKAYEIYGEDLPKKVVDRLEHELTSIISNGFAVMYIIAQKLVWKSNEDGYLVGSRGSVGSSFVAFLSGITEVNSLSAHYYCNHCHFVDFDSEEVRSYSGRSGCDMPDKLCPVCGEPLVKDGHDIPFETFLGFNGDKEPDIDLNFSGEYQAKAHAYTEVIFGEGQTFRAGTITGVADKTAYGYVLKYNEEHDNIVMRRSEIERVSLGCIGVRRSTGQHPGGIVVLPLGENINTFTPVQHPANDMSTPIITTHFDYHSIDHNLLKLDILGHDDPTMIRMLEDLTGVNAQGIRLDDEKVLSLFHGLTALEIEAEDLDGYDLGSLGVPEFGTDFVMQMLRETKPQTFSDLVRISGLSHGTDVWTGNAQTLIAEGKCELKTAICTRDDIMIYLIDMGLEPGHAFKIMESVRKGKGLTPEWEQEMTEHNVPDWYIWSCKKIKYMFPKAHAAAYVMMGFRIAYFKVYHPLAYYSAFFSIRAKAFDYGLFCFGKEKLLSVIKEIKKVEKRHRNKKDEDVLGDAYIVLEMYARGFEFMPIDIYRAKPKYFQIIDNKIMPALVSIEGLGDKAAYALYEAAKKGKFLSKDDLKQRAKGTTQTAIDKMTELGIINELPNSSQISLFDFMG</sequence>
<evidence type="ECO:0000259" key="15">
    <source>
        <dbReference type="SMART" id="SM00479"/>
    </source>
</evidence>
<dbReference type="Pfam" id="PF07733">
    <property type="entry name" value="DNA_pol3_alpha"/>
    <property type="match status" value="1"/>
</dbReference>
<evidence type="ECO:0000256" key="12">
    <source>
        <dbReference type="ARBA" id="ARBA00049244"/>
    </source>
</evidence>
<keyword evidence="4 13" id="KW-0808">Transferase</keyword>
<keyword evidence="7 13" id="KW-0540">Nuclease</keyword>
<feature type="region of interest" description="Disordered" evidence="14">
    <location>
        <begin position="186"/>
        <end position="212"/>
    </location>
</feature>
<accession>A0ABS1J169</accession>
<dbReference type="SUPFAM" id="SSF53098">
    <property type="entry name" value="Ribonuclease H-like"/>
    <property type="match status" value="1"/>
</dbReference>
<dbReference type="Gene3D" id="3.30.1900.20">
    <property type="match status" value="2"/>
</dbReference>
<organism evidence="17 18">
    <name type="scientific">Catonella massiliensis</name>
    <dbReference type="NCBI Taxonomy" id="2799636"/>
    <lineage>
        <taxon>Bacteria</taxon>
        <taxon>Bacillati</taxon>
        <taxon>Bacillota</taxon>
        <taxon>Clostridia</taxon>
        <taxon>Lachnospirales</taxon>
        <taxon>Lachnospiraceae</taxon>
        <taxon>Catonella</taxon>
    </lineage>
</organism>
<dbReference type="InterPro" id="IPR006054">
    <property type="entry name" value="DnaQ"/>
</dbReference>
<dbReference type="InterPro" id="IPR029460">
    <property type="entry name" value="DNAPol_HHH"/>
</dbReference>
<dbReference type="HAMAP" id="MF_00356">
    <property type="entry name" value="DNApol_PolC"/>
    <property type="match status" value="1"/>
</dbReference>
<dbReference type="CDD" id="cd07435">
    <property type="entry name" value="PHP_PolIIIA_POLC"/>
    <property type="match status" value="1"/>
</dbReference>
<evidence type="ECO:0000256" key="1">
    <source>
        <dbReference type="ARBA" id="ARBA00003452"/>
    </source>
</evidence>
<dbReference type="PANTHER" id="PTHR32294:SF5">
    <property type="entry name" value="DNA POLYMERASE III POLC-TYPE"/>
    <property type="match status" value="1"/>
</dbReference>
<dbReference type="Pfam" id="PF00929">
    <property type="entry name" value="RNase_T"/>
    <property type="match status" value="1"/>
</dbReference>
<dbReference type="Proteomes" id="UP000604730">
    <property type="component" value="Unassembled WGS sequence"/>
</dbReference>
<comment type="caution">
    <text evidence="17">The sequence shown here is derived from an EMBL/GenBank/DDBJ whole genome shotgun (WGS) entry which is preliminary data.</text>
</comment>
<dbReference type="InterPro" id="IPR004013">
    <property type="entry name" value="PHP_dom"/>
</dbReference>
<dbReference type="Pfam" id="PF17657">
    <property type="entry name" value="DNA_pol3_finger"/>
    <property type="match status" value="1"/>
</dbReference>
<comment type="function">
    <text evidence="1 13">Required for replicative DNA synthesis. This DNA polymerase also exhibits 3' to 5' exonuclease activity.</text>
</comment>
<name>A0ABS1J169_9FIRM</name>
<dbReference type="PANTHER" id="PTHR32294">
    <property type="entry name" value="DNA POLYMERASE III SUBUNIT ALPHA"/>
    <property type="match status" value="1"/>
</dbReference>
<protein>
    <recommendedName>
        <fullName evidence="13">DNA polymerase III PolC-type</fullName>
        <shortName evidence="13">PolIII</shortName>
        <ecNumber evidence="13">2.7.7.7</ecNumber>
    </recommendedName>
</protein>
<dbReference type="EMBL" id="JAEPRJ010000001">
    <property type="protein sequence ID" value="MBK5897308.1"/>
    <property type="molecule type" value="Genomic_DNA"/>
</dbReference>
<keyword evidence="8 13" id="KW-0378">Hydrolase</keyword>
<dbReference type="InterPro" id="IPR040982">
    <property type="entry name" value="DNA_pol3_finger"/>
</dbReference>
<dbReference type="CDD" id="cd04484">
    <property type="entry name" value="polC_OBF"/>
    <property type="match status" value="1"/>
</dbReference>
<dbReference type="CDD" id="cd06127">
    <property type="entry name" value="DEDDh"/>
    <property type="match status" value="1"/>
</dbReference>
<reference evidence="17 18" key="1">
    <citation type="submission" date="2021-01" db="EMBL/GenBank/DDBJ databases">
        <title>Isolation and description of Catonella massiliensis sp. nov., a novel Catonella species, isolated from a stable periodontitis subject.</title>
        <authorList>
            <person name="Antezack A."/>
            <person name="Boxberger M."/>
            <person name="La Scola B."/>
            <person name="Monnet-Corti V."/>
        </authorList>
    </citation>
    <scope>NUCLEOTIDE SEQUENCE [LARGE SCALE GENOMIC DNA]</scope>
    <source>
        <strain evidence="17 18">Marseille-Q4567</strain>
    </source>
</reference>
<dbReference type="EC" id="2.7.7.7" evidence="13"/>
<comment type="catalytic activity">
    <reaction evidence="12 13">
        <text>DNA(n) + a 2'-deoxyribonucleoside 5'-triphosphate = DNA(n+1) + diphosphate</text>
        <dbReference type="Rhea" id="RHEA:22508"/>
        <dbReference type="Rhea" id="RHEA-COMP:17339"/>
        <dbReference type="Rhea" id="RHEA-COMP:17340"/>
        <dbReference type="ChEBI" id="CHEBI:33019"/>
        <dbReference type="ChEBI" id="CHEBI:61560"/>
        <dbReference type="ChEBI" id="CHEBI:173112"/>
        <dbReference type="EC" id="2.7.7.7"/>
    </reaction>
</comment>
<keyword evidence="5 13" id="KW-0548">Nucleotidyltransferase</keyword>
<feature type="domain" description="Exonuclease" evidence="15">
    <location>
        <begin position="434"/>
        <end position="599"/>
    </location>
</feature>
<dbReference type="InterPro" id="IPR004805">
    <property type="entry name" value="DnaE2/DnaE/PolC"/>
</dbReference>
<dbReference type="Gene3D" id="2.40.50.140">
    <property type="entry name" value="Nucleic acid-binding proteins"/>
    <property type="match status" value="1"/>
</dbReference>
<evidence type="ECO:0000256" key="7">
    <source>
        <dbReference type="ARBA" id="ARBA00022722"/>
    </source>
</evidence>
<keyword evidence="3 13" id="KW-0963">Cytoplasm</keyword>
<dbReference type="Pfam" id="PF01336">
    <property type="entry name" value="tRNA_anti-codon"/>
    <property type="match status" value="1"/>
</dbReference>
<dbReference type="InterPro" id="IPR003141">
    <property type="entry name" value="Pol/His_phosphatase_N"/>
</dbReference>
<dbReference type="InterPro" id="IPR044923">
    <property type="entry name" value="PolC_middle_finger_sf"/>
</dbReference>
<evidence type="ECO:0000256" key="13">
    <source>
        <dbReference type="HAMAP-Rule" id="MF_00356"/>
    </source>
</evidence>
<evidence type="ECO:0000256" key="11">
    <source>
        <dbReference type="ARBA" id="ARBA00025611"/>
    </source>
</evidence>
<evidence type="ECO:0000256" key="14">
    <source>
        <dbReference type="SAM" id="MobiDB-lite"/>
    </source>
</evidence>
<comment type="similarity">
    <text evidence="13">Belongs to the DNA polymerase type-C family. PolC subfamily.</text>
</comment>
<dbReference type="SMART" id="SM00481">
    <property type="entry name" value="POLIIIAc"/>
    <property type="match status" value="1"/>
</dbReference>
<gene>
    <name evidence="13" type="primary">polC</name>
    <name evidence="17" type="ORF">JJN12_05825</name>
</gene>
<evidence type="ECO:0000256" key="5">
    <source>
        <dbReference type="ARBA" id="ARBA00022695"/>
    </source>
</evidence>
<evidence type="ECO:0000256" key="8">
    <source>
        <dbReference type="ARBA" id="ARBA00022801"/>
    </source>
</evidence>
<dbReference type="NCBIfam" id="TIGR01405">
    <property type="entry name" value="polC_Gram_pos"/>
    <property type="match status" value="1"/>
</dbReference>
<evidence type="ECO:0000256" key="4">
    <source>
        <dbReference type="ARBA" id="ARBA00022679"/>
    </source>
</evidence>
<keyword evidence="6 13" id="KW-0235">DNA replication</keyword>
<dbReference type="Gene3D" id="3.20.20.140">
    <property type="entry name" value="Metal-dependent hydrolases"/>
    <property type="match status" value="2"/>
</dbReference>
<dbReference type="SMART" id="SM00479">
    <property type="entry name" value="EXOIII"/>
    <property type="match status" value="1"/>
</dbReference>
<dbReference type="NCBIfam" id="NF001688">
    <property type="entry name" value="PRK00448.1"/>
    <property type="match status" value="1"/>
</dbReference>
<dbReference type="InterPro" id="IPR012337">
    <property type="entry name" value="RNaseH-like_sf"/>
</dbReference>
<dbReference type="InterPro" id="IPR036397">
    <property type="entry name" value="RNaseH_sf"/>
</dbReference>
<evidence type="ECO:0000256" key="2">
    <source>
        <dbReference type="ARBA" id="ARBA00004496"/>
    </source>
</evidence>
<evidence type="ECO:0000256" key="10">
    <source>
        <dbReference type="ARBA" id="ARBA00022932"/>
    </source>
</evidence>
<dbReference type="InterPro" id="IPR012340">
    <property type="entry name" value="NA-bd_OB-fold"/>
</dbReference>
<dbReference type="Gene3D" id="1.10.150.870">
    <property type="match status" value="1"/>
</dbReference>
<proteinExistence type="inferred from homology"/>
<evidence type="ECO:0000313" key="17">
    <source>
        <dbReference type="EMBL" id="MBK5897308.1"/>
    </source>
</evidence>
<dbReference type="Pfam" id="PF02811">
    <property type="entry name" value="PHP"/>
    <property type="match status" value="1"/>
</dbReference>
<dbReference type="InterPro" id="IPR006308">
    <property type="entry name" value="Pol_III_a_PolC-type_gram_pos"/>
</dbReference>
<dbReference type="NCBIfam" id="TIGR00573">
    <property type="entry name" value="dnaq"/>
    <property type="match status" value="1"/>
</dbReference>
<dbReference type="InterPro" id="IPR004365">
    <property type="entry name" value="NA-bd_OB_tRNA"/>
</dbReference>
<dbReference type="RefSeq" id="WP_208428801.1">
    <property type="nucleotide sequence ID" value="NZ_JAEPRJ010000001.1"/>
</dbReference>
<evidence type="ECO:0000313" key="18">
    <source>
        <dbReference type="Proteomes" id="UP000604730"/>
    </source>
</evidence>
<dbReference type="InterPro" id="IPR013520">
    <property type="entry name" value="Ribonucl_H"/>
</dbReference>
<evidence type="ECO:0000256" key="9">
    <source>
        <dbReference type="ARBA" id="ARBA00022839"/>
    </source>
</evidence>
<keyword evidence="10 13" id="KW-0239">DNA-directed DNA polymerase</keyword>
<dbReference type="Pfam" id="PF14579">
    <property type="entry name" value="HHH_6"/>
    <property type="match status" value="1"/>
</dbReference>
<evidence type="ECO:0000256" key="3">
    <source>
        <dbReference type="ARBA" id="ARBA00022490"/>
    </source>
</evidence>
<feature type="domain" description="Polymerase/histidinol phosphatase N-terminal" evidence="16">
    <location>
        <begin position="347"/>
        <end position="417"/>
    </location>
</feature>
<dbReference type="GO" id="GO:0003887">
    <property type="term" value="F:DNA-directed DNA polymerase activity"/>
    <property type="evidence" value="ECO:0007669"/>
    <property type="project" value="UniProtKB-EC"/>
</dbReference>
<dbReference type="Gene3D" id="1.10.150.700">
    <property type="entry name" value="PolC, middle finger domain"/>
    <property type="match status" value="1"/>
</dbReference>
<keyword evidence="18" id="KW-1185">Reference proteome</keyword>
<evidence type="ECO:0000259" key="16">
    <source>
        <dbReference type="SMART" id="SM00481"/>
    </source>
</evidence>
<comment type="function">
    <text evidence="11">DNA polymerase III is a complex, multichain enzyme responsible for most of the replicative synthesis in bacteria. This DNA polymerase also exhibits 3' to 5' exonuclease activity. The alpha chain is the DNA polymerase.</text>
</comment>